<gene>
    <name evidence="1" type="ORF">INF35_05450</name>
</gene>
<evidence type="ECO:0000313" key="1">
    <source>
        <dbReference type="EMBL" id="MBE5037227.1"/>
    </source>
</evidence>
<keyword evidence="2" id="KW-1185">Reference proteome</keyword>
<dbReference type="EMBL" id="JADCKC010000001">
    <property type="protein sequence ID" value="MBE5037227.1"/>
    <property type="molecule type" value="Genomic_DNA"/>
</dbReference>
<proteinExistence type="predicted"/>
<dbReference type="Proteomes" id="UP000768567">
    <property type="component" value="Unassembled WGS sequence"/>
</dbReference>
<evidence type="ECO:0000313" key="2">
    <source>
        <dbReference type="Proteomes" id="UP000768567"/>
    </source>
</evidence>
<reference evidence="1 2" key="1">
    <citation type="submission" date="2020-10" db="EMBL/GenBank/DDBJ databases">
        <title>ChiBAC.</title>
        <authorList>
            <person name="Zenner C."/>
            <person name="Hitch T.C.A."/>
            <person name="Clavel T."/>
        </authorList>
    </citation>
    <scope>NUCLEOTIDE SEQUENCE [LARGE SCALE GENOMIC DNA]</scope>
    <source>
        <strain evidence="1 2">DSM 109015</strain>
    </source>
</reference>
<comment type="caution">
    <text evidence="1">The sequence shown here is derived from an EMBL/GenBank/DDBJ whole genome shotgun (WGS) entry which is preliminary data.</text>
</comment>
<dbReference type="RefSeq" id="WP_193500456.1">
    <property type="nucleotide sequence ID" value="NZ_JADCKC010000001.1"/>
</dbReference>
<sequence>MNEKELIGKVHSSVYHQCQRRGYATPVDVLMDIGVLPKQKYEDWRFGKVDYLERVCTVNLRKLSFIMHQMRVYAQKTGLKPSFCYYKRWGVKKKNGQGHKPVIPLRFSKSGNPEVEKWYATHFVDSKRIAELKTQQQSNIDQVQ</sequence>
<accession>A0ABR9R2R8</accession>
<name>A0ABR9R2R8_9FIRM</name>
<protein>
    <submittedName>
        <fullName evidence="1">Uncharacterized protein</fullName>
    </submittedName>
</protein>
<organism evidence="1 2">
    <name type="scientific">Gemmiger gallinarum</name>
    <dbReference type="NCBI Taxonomy" id="2779354"/>
    <lineage>
        <taxon>Bacteria</taxon>
        <taxon>Bacillati</taxon>
        <taxon>Bacillota</taxon>
        <taxon>Clostridia</taxon>
        <taxon>Eubacteriales</taxon>
        <taxon>Gemmiger</taxon>
    </lineage>
</organism>